<keyword evidence="11" id="KW-0809">Transit peptide</keyword>
<dbReference type="GO" id="GO:0031966">
    <property type="term" value="C:mitochondrial membrane"/>
    <property type="evidence" value="ECO:0007669"/>
    <property type="project" value="UniProtKB-SubCell"/>
</dbReference>
<keyword evidence="6" id="KW-0831">Ubiquinone biosynthesis</keyword>
<evidence type="ECO:0000256" key="19">
    <source>
        <dbReference type="SAM" id="MobiDB-lite"/>
    </source>
</evidence>
<reference evidence="21" key="1">
    <citation type="submission" date="2016-05" db="EMBL/GenBank/DDBJ databases">
        <authorList>
            <person name="Lavstsen T."/>
            <person name="Jespersen J.S."/>
        </authorList>
    </citation>
    <scope>NUCLEOTIDE SEQUENCE</scope>
    <source>
        <tissue evidence="21">Brain</tissue>
    </source>
</reference>
<evidence type="ECO:0000256" key="2">
    <source>
        <dbReference type="ARBA" id="ARBA00004749"/>
    </source>
</evidence>
<evidence type="ECO:0000256" key="1">
    <source>
        <dbReference type="ARBA" id="ARBA00004304"/>
    </source>
</evidence>
<dbReference type="PANTHER" id="PTHR43851">
    <property type="match status" value="1"/>
</dbReference>
<dbReference type="InterPro" id="IPR011009">
    <property type="entry name" value="Kinase-like_dom_sf"/>
</dbReference>
<comment type="function">
    <text evidence="18">Atypical kinase involved in the biosynthesis of coenzyme Q, also named ubiquinone, an essential lipid-soluble electron transporter for aerobic cellular respiration. Its substrate specificity is still unclear: may act as a protein kinase that mediates phosphorylation of COQ3. According to other reports, acts as a small molecule kinase, possibly a lipid kinase that phosphorylates a prenyl lipid in the ubiquinone biosynthesis pathway, as suggested by its ability to bind coenzyme Q lipid intermediates. However, the small molecule kinase activity was not confirmed by another publication. Shows an unusual selectivity for binding ADP over ATP.</text>
</comment>
<evidence type="ECO:0000256" key="8">
    <source>
        <dbReference type="ARBA" id="ARBA00022741"/>
    </source>
</evidence>
<evidence type="ECO:0000256" key="16">
    <source>
        <dbReference type="ARBA" id="ARBA00032726"/>
    </source>
</evidence>
<dbReference type="InterPro" id="IPR051409">
    <property type="entry name" value="Atypical_kinase_ADCK"/>
</dbReference>
<keyword evidence="8" id="KW-0547">Nucleotide-binding</keyword>
<evidence type="ECO:0000256" key="6">
    <source>
        <dbReference type="ARBA" id="ARBA00022688"/>
    </source>
</evidence>
<evidence type="ECO:0000256" key="7">
    <source>
        <dbReference type="ARBA" id="ARBA00022692"/>
    </source>
</evidence>
<evidence type="ECO:0000256" key="12">
    <source>
        <dbReference type="ARBA" id="ARBA00022989"/>
    </source>
</evidence>
<evidence type="ECO:0000256" key="4">
    <source>
        <dbReference type="ARBA" id="ARBA00018535"/>
    </source>
</evidence>
<dbReference type="GO" id="GO:0016301">
    <property type="term" value="F:kinase activity"/>
    <property type="evidence" value="ECO:0007669"/>
    <property type="project" value="UniProtKB-KW"/>
</dbReference>
<name>A0A1A8CRX8_NOTKA</name>
<dbReference type="SUPFAM" id="SSF56112">
    <property type="entry name" value="Protein kinase-like (PK-like)"/>
    <property type="match status" value="1"/>
</dbReference>
<dbReference type="PANTHER" id="PTHR43851:SF1">
    <property type="entry name" value="ATYPICAL KINASE COQ8A, MITOCHONDRIAL"/>
    <property type="match status" value="1"/>
</dbReference>
<evidence type="ECO:0000256" key="14">
    <source>
        <dbReference type="ARBA" id="ARBA00023136"/>
    </source>
</evidence>
<keyword evidence="7" id="KW-0812">Transmembrane</keyword>
<dbReference type="CDD" id="cd13970">
    <property type="entry name" value="ABC1_ADCK3"/>
    <property type="match status" value="1"/>
</dbReference>
<dbReference type="Pfam" id="PF03109">
    <property type="entry name" value="ABC1"/>
    <property type="match status" value="1"/>
</dbReference>
<evidence type="ECO:0000256" key="18">
    <source>
        <dbReference type="ARBA" id="ARBA00058956"/>
    </source>
</evidence>
<feature type="domain" description="ABC1 atypical kinase-like" evidence="20">
    <location>
        <begin position="239"/>
        <end position="477"/>
    </location>
</feature>
<evidence type="ECO:0000256" key="5">
    <source>
        <dbReference type="ARBA" id="ARBA00022679"/>
    </source>
</evidence>
<accession>A0A1A8CRX8</accession>
<evidence type="ECO:0000256" key="15">
    <source>
        <dbReference type="ARBA" id="ARBA00031775"/>
    </source>
</evidence>
<keyword evidence="9 21" id="KW-0418">Kinase</keyword>
<protein>
    <recommendedName>
        <fullName evidence="4">Atypical kinase COQ8A, mitochondrial</fullName>
    </recommendedName>
    <alternativeName>
        <fullName evidence="16">Chaperone activity of bc1 complex-like</fullName>
    </alternativeName>
    <alternativeName>
        <fullName evidence="17">Coenzyme Q protein 8A</fullName>
    </alternativeName>
    <alternativeName>
        <fullName evidence="15">aarF domain-containing protein kinase 3</fullName>
    </alternativeName>
</protein>
<gene>
    <name evidence="21" type="primary">ADCK3</name>
</gene>
<evidence type="ECO:0000313" key="21">
    <source>
        <dbReference type="EMBL" id="SBP81461.1"/>
    </source>
</evidence>
<evidence type="ECO:0000256" key="10">
    <source>
        <dbReference type="ARBA" id="ARBA00022840"/>
    </source>
</evidence>
<proteinExistence type="inferred from homology"/>
<dbReference type="InterPro" id="IPR004147">
    <property type="entry name" value="ABC1_dom"/>
</dbReference>
<evidence type="ECO:0000256" key="13">
    <source>
        <dbReference type="ARBA" id="ARBA00023128"/>
    </source>
</evidence>
<dbReference type="GO" id="GO:0005524">
    <property type="term" value="F:ATP binding"/>
    <property type="evidence" value="ECO:0007669"/>
    <property type="project" value="UniProtKB-KW"/>
</dbReference>
<comment type="subcellular location">
    <subcellularLocation>
        <location evidence="1">Mitochondrion membrane</location>
        <topology evidence="1">Single-pass membrane protein</topology>
    </subcellularLocation>
</comment>
<keyword evidence="14" id="KW-0472">Membrane</keyword>
<evidence type="ECO:0000259" key="20">
    <source>
        <dbReference type="Pfam" id="PF03109"/>
    </source>
</evidence>
<evidence type="ECO:0000256" key="11">
    <source>
        <dbReference type="ARBA" id="ARBA00022946"/>
    </source>
</evidence>
<organism evidence="21">
    <name type="scientific">Nothobranchius kadleci</name>
    <name type="common">African annual killifish</name>
    <dbReference type="NCBI Taxonomy" id="1051664"/>
    <lineage>
        <taxon>Eukaryota</taxon>
        <taxon>Metazoa</taxon>
        <taxon>Chordata</taxon>
        <taxon>Craniata</taxon>
        <taxon>Vertebrata</taxon>
        <taxon>Euteleostomi</taxon>
        <taxon>Actinopterygii</taxon>
        <taxon>Neopterygii</taxon>
        <taxon>Teleostei</taxon>
        <taxon>Neoteleostei</taxon>
        <taxon>Acanthomorphata</taxon>
        <taxon>Ovalentaria</taxon>
        <taxon>Atherinomorphae</taxon>
        <taxon>Cyprinodontiformes</taxon>
        <taxon>Nothobranchiidae</taxon>
        <taxon>Nothobranchius</taxon>
    </lineage>
</organism>
<comment type="similarity">
    <text evidence="3">Belongs to the protein kinase superfamily. ADCK protein kinase family.</text>
</comment>
<reference evidence="21" key="2">
    <citation type="submission" date="2016-06" db="EMBL/GenBank/DDBJ databases">
        <title>The genome of a short-lived fish provides insights into sex chromosome evolution and the genetic control of aging.</title>
        <authorList>
            <person name="Reichwald K."/>
            <person name="Felder M."/>
            <person name="Petzold A."/>
            <person name="Koch P."/>
            <person name="Groth M."/>
            <person name="Platzer M."/>
        </authorList>
    </citation>
    <scope>NUCLEOTIDE SEQUENCE</scope>
    <source>
        <tissue evidence="21">Brain</tissue>
    </source>
</reference>
<evidence type="ECO:0000256" key="17">
    <source>
        <dbReference type="ARBA" id="ARBA00033204"/>
    </source>
</evidence>
<evidence type="ECO:0000256" key="3">
    <source>
        <dbReference type="ARBA" id="ARBA00009670"/>
    </source>
</evidence>
<dbReference type="AlphaFoldDB" id="A0A1A8CRX8"/>
<keyword evidence="10" id="KW-0067">ATP-binding</keyword>
<comment type="pathway">
    <text evidence="2">Cofactor biosynthesis; ubiquinone biosynthesis.</text>
</comment>
<evidence type="ECO:0000256" key="9">
    <source>
        <dbReference type="ARBA" id="ARBA00022777"/>
    </source>
</evidence>
<dbReference type="InterPro" id="IPR034646">
    <property type="entry name" value="ADCK3_dom"/>
</dbReference>
<dbReference type="EMBL" id="HADZ01017520">
    <property type="protein sequence ID" value="SBP81461.1"/>
    <property type="molecule type" value="Transcribed_RNA"/>
</dbReference>
<feature type="region of interest" description="Disordered" evidence="19">
    <location>
        <begin position="115"/>
        <end position="134"/>
    </location>
</feature>
<keyword evidence="13" id="KW-0496">Mitochondrion</keyword>
<dbReference type="GO" id="GO:0006744">
    <property type="term" value="P:ubiquinone biosynthetic process"/>
    <property type="evidence" value="ECO:0007669"/>
    <property type="project" value="UniProtKB-KW"/>
</dbReference>
<sequence length="585" mass="66233">MTGDSVVWRGLRWVKAASRAPTSSLLHLHPPGSARMEHCLHRLASAQLHRYSTVSACFSSGFSGGLNGSLGMTGRGFGAKHVEYHRKWPCQMFSGQTRQFNQDGSTVGRLTSDDIQKARKAKKTEAKEYKQSLSDRSRERKVPVTRIGRLVNFGGLAFGLGLGALAEVAKNSFKPKQQVFSGSKKAVLDSNPFLSEANAERIVRTLCKVRGAALKIGQMLSIQDDAFMNPQLAKIFERVRQSADFMPSKQMMKIINNDLGPNWRDQLEYFEEKPFAAASIGQVHLGRLKDGREVAMKIQYPGIAKSINSDVRNIMTALSLSNALPQGLFPEHLIEVMSHELALECDYIREAKCARKFQELLKDHPFFYVPDVIDELSSERVFTTTLVSGFPLDRATDLPQELRNEICEQILILCLRELFEFRFMQTDPNWSNFFYDPQLHKVALLDFGATREFDKSFTDAYIEVIKAAADQDREKVLLRSRDMKFLTGFESKAMENAHVEAVMILGEAFSSEKAFDFGEQSTTERIHQLIPVMLRERLTPPPEETYSLHRKMGGSFLICSKLKAKICCKHMFQEAYRNYQRGLDP</sequence>
<keyword evidence="12" id="KW-1133">Transmembrane helix</keyword>
<keyword evidence="5" id="KW-0808">Transferase</keyword>